<feature type="transmembrane region" description="Helical" evidence="7">
    <location>
        <begin position="374"/>
        <end position="395"/>
    </location>
</feature>
<evidence type="ECO:0000256" key="7">
    <source>
        <dbReference type="SAM" id="Phobius"/>
    </source>
</evidence>
<keyword evidence="4 7" id="KW-1133">Transmembrane helix</keyword>
<feature type="transmembrane region" description="Helical" evidence="7">
    <location>
        <begin position="452"/>
        <end position="473"/>
    </location>
</feature>
<dbReference type="SUPFAM" id="SSF161070">
    <property type="entry name" value="SNF-like"/>
    <property type="match status" value="1"/>
</dbReference>
<dbReference type="KEGG" id="cvi:CV_2380"/>
<comment type="similarity">
    <text evidence="6">Belongs to the sodium:neurotransmitter symporter (SNF) (TC 2.A.22) family.</text>
</comment>
<dbReference type="PROSITE" id="PS00610">
    <property type="entry name" value="NA_NEUROTRAN_SYMP_1"/>
    <property type="match status" value="1"/>
</dbReference>
<evidence type="ECO:0000256" key="3">
    <source>
        <dbReference type="ARBA" id="ARBA00022692"/>
    </source>
</evidence>
<dbReference type="EMBL" id="AE016825">
    <property type="protein sequence ID" value="AAQ60052.1"/>
    <property type="molecule type" value="Genomic_DNA"/>
</dbReference>
<feature type="transmembrane region" description="Helical" evidence="7">
    <location>
        <begin position="177"/>
        <end position="195"/>
    </location>
</feature>
<dbReference type="Proteomes" id="UP000001424">
    <property type="component" value="Chromosome"/>
</dbReference>
<organism evidence="8 9">
    <name type="scientific">Chromobacterium violaceum (strain ATCC 12472 / DSM 30191 / JCM 1249 / CCUG 213 / NBRC 12614 / NCIMB 9131 / NCTC 9757 / MK)</name>
    <dbReference type="NCBI Taxonomy" id="243365"/>
    <lineage>
        <taxon>Bacteria</taxon>
        <taxon>Pseudomonadati</taxon>
        <taxon>Pseudomonadota</taxon>
        <taxon>Betaproteobacteria</taxon>
        <taxon>Neisseriales</taxon>
        <taxon>Chromobacteriaceae</taxon>
        <taxon>Chromobacterium</taxon>
    </lineage>
</organism>
<dbReference type="eggNOG" id="COG0733">
    <property type="taxonomic scope" value="Bacteria"/>
</dbReference>
<feature type="transmembrane region" description="Helical" evidence="7">
    <location>
        <begin position="207"/>
        <end position="235"/>
    </location>
</feature>
<keyword evidence="6" id="KW-0769">Symport</keyword>
<dbReference type="GO" id="GO:0016020">
    <property type="term" value="C:membrane"/>
    <property type="evidence" value="ECO:0007669"/>
    <property type="project" value="UniProtKB-SubCell"/>
</dbReference>
<feature type="transmembrane region" description="Helical" evidence="7">
    <location>
        <begin position="241"/>
        <end position="259"/>
    </location>
</feature>
<keyword evidence="2 6" id="KW-0813">Transport</keyword>
<dbReference type="AlphaFoldDB" id="Q7NVG3"/>
<dbReference type="PRINTS" id="PR00176">
    <property type="entry name" value="NANEUSMPORT"/>
</dbReference>
<accession>Q7NVG3</accession>
<dbReference type="PANTHER" id="PTHR42948">
    <property type="entry name" value="TRANSPORTER"/>
    <property type="match status" value="1"/>
</dbReference>
<evidence type="ECO:0000256" key="1">
    <source>
        <dbReference type="ARBA" id="ARBA00004141"/>
    </source>
</evidence>
<dbReference type="PROSITE" id="PS50267">
    <property type="entry name" value="NA_NEUROTRAN_SYMP_3"/>
    <property type="match status" value="1"/>
</dbReference>
<feature type="transmembrane region" description="Helical" evidence="7">
    <location>
        <begin position="70"/>
        <end position="94"/>
    </location>
</feature>
<comment type="subcellular location">
    <subcellularLocation>
        <location evidence="1">Membrane</location>
        <topology evidence="1">Multi-pass membrane protein</topology>
    </subcellularLocation>
</comment>
<proteinExistence type="inferred from homology"/>
<dbReference type="CDD" id="cd10336">
    <property type="entry name" value="SLC6sbd_Tyt1-Like"/>
    <property type="match status" value="1"/>
</dbReference>
<dbReference type="NCBIfam" id="NF037979">
    <property type="entry name" value="Na_transp"/>
    <property type="match status" value="1"/>
</dbReference>
<keyword evidence="9" id="KW-1185">Reference proteome</keyword>
<protein>
    <recommendedName>
        <fullName evidence="6">Transporter</fullName>
    </recommendedName>
</protein>
<evidence type="ECO:0000256" key="4">
    <source>
        <dbReference type="ARBA" id="ARBA00022989"/>
    </source>
</evidence>
<evidence type="ECO:0000256" key="5">
    <source>
        <dbReference type="ARBA" id="ARBA00023136"/>
    </source>
</evidence>
<reference evidence="8 9" key="1">
    <citation type="journal article" date="2003" name="Proc. Natl. Acad. Sci. U.S.A.">
        <title>The complete genome sequence of Chromobacterium violaceum reveals remarkable and exploitable bacterial adaptability.</title>
        <authorList>
            <person name="Vasconcelos A.T.R."/>
            <person name="de Almeida D.F."/>
            <person name="Almeida F.C."/>
            <person name="de Almeida L.G.P."/>
            <person name="de Almeida R."/>
            <person name="Goncalves J.A.A."/>
            <person name="Andrade E.M."/>
            <person name="Antonio R.V."/>
            <person name="Araripe J."/>
            <person name="de Araujo M.F.F."/>
            <person name="Filho S.A."/>
            <person name="Azevedo V."/>
            <person name="Batista A.J."/>
            <person name="Bataus L.A.M."/>
            <person name="Batista J.S."/>
            <person name="Belo A."/>
            <person name="vander Berg C."/>
            <person name="Blamey J."/>
            <person name="Bogo M."/>
            <person name="Bonato S."/>
            <person name="Bordignon J."/>
            <person name="Brito C.A."/>
            <person name="Brocchi M."/>
            <person name="Burity H.A."/>
            <person name="Camargo A.A."/>
            <person name="Cardoso D.D.P."/>
            <person name="Carneiro N.P."/>
            <person name="Carraro D.M."/>
            <person name="Carvalho C.M.B."/>
            <person name="Cascardo J.C.M."/>
            <person name="Cavada B.S."/>
            <person name="Chueire L.M.O."/>
            <person name="Pasa T.B.C."/>
            <person name="Duran N."/>
            <person name="Fagundes N."/>
            <person name="Falcao C.L."/>
            <person name="Fantinatti F."/>
            <person name="Farias I.P."/>
            <person name="Felipe M.S.S."/>
            <person name="Ferrari L.P."/>
            <person name="Ferro J.A."/>
            <person name="Ferro M.I.T."/>
            <person name="Franco G.R."/>
            <person name="Freitas N.S.A."/>
            <person name="Furlan L.R."/>
            <person name="Gazzinelli R.T."/>
            <person name="Gomes E.A."/>
            <person name="Goncalves P.R."/>
            <person name="Grangeiro T.B."/>
            <person name="Grattapaglia D."/>
            <person name="Grisard E.C."/>
            <person name="Guimaraes C.T."/>
            <person name="Hanna E.S."/>
            <person name="Hungria M."/>
            <person name="Jardim S.N."/>
            <person name="Laurino J."/>
            <person name="Leoi L.C.T."/>
            <person name="Fassarella L."/>
            <person name="Lima A."/>
            <person name="Loureiro M.F."/>
            <person name="Lyra M.C.P."/>
            <person name="Macedo M."/>
            <person name="Madeira H.M.F."/>
            <person name="Manfio G.P."/>
            <person name="Maranhao A.Q."/>
            <person name="Martins W.S."/>
            <person name="di Mauro S.M.Z."/>
            <person name="de Medeiros S.R.B."/>
            <person name="Meissner R.D.V."/>
            <person name="Menck C.F.M."/>
            <person name="Moreira M.A.M."/>
            <person name="Nascimento F.F."/>
            <person name="Nicolas M.F."/>
            <person name="Oliveira J.G."/>
            <person name="Oliveira S.C."/>
            <person name="Paixao R.F.C."/>
            <person name="Parente J.A."/>
            <person name="Pedrosa F.O."/>
            <person name="Pena S.J.D."/>
            <person name="Perreira J.O."/>
            <person name="Perreira M."/>
            <person name="Pinto L.S.R.C."/>
            <person name="Pinto L.S."/>
            <person name="Porto J.I.R."/>
            <person name="Potrich D.P."/>
            <person name="Neto C.E.R."/>
            <person name="Reis A.M.M."/>
            <person name="Rigo L.U."/>
            <person name="Rondinelli E."/>
            <person name="dos Santos E.B.P."/>
            <person name="Santos F.R."/>
            <person name="Schneider M.P.C."/>
            <person name="Seuanez H.N."/>
            <person name="Silva A.M.R."/>
            <person name="da Silva A.L.C."/>
            <person name="Silva D.W."/>
            <person name="Silva R."/>
            <person name="Simoes I.C."/>
            <person name="Simon D."/>
            <person name="Soares C.M.A."/>
            <person name="Soares R.B.A."/>
            <person name="Souza E.M."/>
            <person name="Souza K.R.L."/>
            <person name="Souza R.C."/>
            <person name="Steffens M.B.R."/>
            <person name="Steindel M."/>
            <person name="Teixeira S.R."/>
            <person name="Urmenyi T."/>
            <person name="Vettore A."/>
            <person name="Wassem R."/>
            <person name="Zaha A."/>
            <person name="Simpson A.J.G."/>
        </authorList>
    </citation>
    <scope>NUCLEOTIDE SEQUENCE [LARGE SCALE GENOMIC DNA]</scope>
    <source>
        <strain evidence="9">ATCC 12472 / DSM 30191 / JCM 1249 / NBRC 12614 / NCIMB 9131 / NCTC 9757</strain>
    </source>
</reference>
<gene>
    <name evidence="8" type="ordered locus">CV_2380</name>
</gene>
<feature type="transmembrane region" description="Helical" evidence="7">
    <location>
        <begin position="407"/>
        <end position="432"/>
    </location>
</feature>
<dbReference type="PANTHER" id="PTHR42948:SF1">
    <property type="entry name" value="TRANSPORTER"/>
    <property type="match status" value="1"/>
</dbReference>
<feature type="transmembrane region" description="Helical" evidence="7">
    <location>
        <begin position="36"/>
        <end position="58"/>
    </location>
</feature>
<dbReference type="InterPro" id="IPR000175">
    <property type="entry name" value="Na/ntran_symport"/>
</dbReference>
<dbReference type="Pfam" id="PF00209">
    <property type="entry name" value="SNF"/>
    <property type="match status" value="2"/>
</dbReference>
<name>Q7NVG3_CHRVO</name>
<evidence type="ECO:0000256" key="6">
    <source>
        <dbReference type="RuleBase" id="RU003732"/>
    </source>
</evidence>
<evidence type="ECO:0000313" key="8">
    <source>
        <dbReference type="EMBL" id="AAQ60052.1"/>
    </source>
</evidence>
<dbReference type="GO" id="GO:0015293">
    <property type="term" value="F:symporter activity"/>
    <property type="evidence" value="ECO:0007669"/>
    <property type="project" value="UniProtKB-KW"/>
</dbReference>
<evidence type="ECO:0000313" key="9">
    <source>
        <dbReference type="Proteomes" id="UP000001424"/>
    </source>
</evidence>
<keyword evidence="3 6" id="KW-0812">Transmembrane</keyword>
<evidence type="ECO:0000256" key="2">
    <source>
        <dbReference type="ARBA" id="ARBA00022448"/>
    </source>
</evidence>
<dbReference type="InterPro" id="IPR037272">
    <property type="entry name" value="SNS_sf"/>
</dbReference>
<keyword evidence="5 7" id="KW-0472">Membrane</keyword>
<feature type="transmembrane region" description="Helical" evidence="7">
    <location>
        <begin position="333"/>
        <end position="354"/>
    </location>
</feature>
<dbReference type="HOGENOM" id="CLU_006855_3_4_4"/>
<feature type="transmembrane region" description="Helical" evidence="7">
    <location>
        <begin position="115"/>
        <end position="134"/>
    </location>
</feature>
<sequence length="479" mass="51311">MSPPVTSARVHHYLGFRKTMSQNKSKTGGEPKARDGFTSSFGVLAATLGSAVGLGNIWKFPYLTGTNGGAGFLVVYVLATLVVGLPVMISEIMLGRKAKRDAVTSLVKLAPAGQPWWLVGAFGVFAAFLIMAFYSEVAAWVFAYIFKAIGGDILSRDPKVTSGAFTALISDPVQSLLWQWLVLALIGGILLLGVSKGIEAVTKKLMPLLFVLLVVIGARSLMLPGAGQGLAFLFAPDFSKISAAVVLTAMGLAFFKLSIGMGTMITYGSYFRDDQNIPLTTFRVMCADLFVSLLAGIAIFPAVFAFGFQPAAGPSLLFITIPAVFASMPLGHFFMVVFFVLTAIAATGAMLSILEVPVSVLSERFGISRVKATVINLLLLALVGSACALSNSLTADFKIFGMTMFDLFDFVTSNVLMPLGGICLCLFTAWVWGYDRFRAALSNEGALDNERVLKPLFFVLRFVSPVLILYVMLKGLKVI</sequence>
<dbReference type="InterPro" id="IPR047218">
    <property type="entry name" value="YocR/YhdH-like"/>
</dbReference>
<feature type="transmembrane region" description="Helical" evidence="7">
    <location>
        <begin position="280"/>
        <end position="300"/>
    </location>
</feature>